<evidence type="ECO:0000256" key="5">
    <source>
        <dbReference type="ARBA" id="ARBA00023049"/>
    </source>
</evidence>
<keyword evidence="4 6" id="KW-0862">Zinc</keyword>
<reference evidence="9 10" key="1">
    <citation type="submission" date="2019-03" db="EMBL/GenBank/DDBJ databases">
        <title>Genomic Encyclopedia of Type Strains, Phase IV (KMG-IV): sequencing the most valuable type-strain genomes for metagenomic binning, comparative biology and taxonomic classification.</title>
        <authorList>
            <person name="Goeker M."/>
        </authorList>
    </citation>
    <scope>NUCLEOTIDE SEQUENCE [LARGE SCALE GENOMIC DNA]</scope>
    <source>
        <strain evidence="9 10">DSM 21667</strain>
    </source>
</reference>
<evidence type="ECO:0000259" key="8">
    <source>
        <dbReference type="Pfam" id="PF01435"/>
    </source>
</evidence>
<sequence length="275" mass="29138">MSYENPEVPHEVNVARDHPVGEFLRLLAGLGVCVLALSVLLYLCGGWLARQLPFSLEQRWVGERIVGLGALVERDDDAQLAAYLDRLVQSLAATMQLPADMTLRVHLSASDVPNAFATLGGHIVVTRGLYRRMPSENALALVLAHEIAHLRERDPIAAAGSSAGLSLGLLLLGADAEKIAPAMAGLVQMGYSRRAESLADTAAVQAVRAVYGHAGGTAAVFEVLADYQAQFGIAVPTLLSTHPADAARIAALREASASWDATRQPLLPLAVADKK</sequence>
<dbReference type="EMBL" id="SNZH01000006">
    <property type="protein sequence ID" value="TDR44063.1"/>
    <property type="molecule type" value="Genomic_DNA"/>
</dbReference>
<dbReference type="CDD" id="cd07324">
    <property type="entry name" value="M48C_Oma1-like"/>
    <property type="match status" value="1"/>
</dbReference>
<organism evidence="9 10">
    <name type="scientific">Tahibacter aquaticus</name>
    <dbReference type="NCBI Taxonomy" id="520092"/>
    <lineage>
        <taxon>Bacteria</taxon>
        <taxon>Pseudomonadati</taxon>
        <taxon>Pseudomonadota</taxon>
        <taxon>Gammaproteobacteria</taxon>
        <taxon>Lysobacterales</taxon>
        <taxon>Rhodanobacteraceae</taxon>
        <taxon>Tahibacter</taxon>
    </lineage>
</organism>
<dbReference type="GO" id="GO:0046872">
    <property type="term" value="F:metal ion binding"/>
    <property type="evidence" value="ECO:0007669"/>
    <property type="project" value="UniProtKB-KW"/>
</dbReference>
<dbReference type="PANTHER" id="PTHR22726:SF1">
    <property type="entry name" value="METALLOENDOPEPTIDASE OMA1, MITOCHONDRIAL"/>
    <property type="match status" value="1"/>
</dbReference>
<dbReference type="Gene3D" id="3.30.2010.10">
    <property type="entry name" value="Metalloproteases ('zincins'), catalytic domain"/>
    <property type="match status" value="1"/>
</dbReference>
<evidence type="ECO:0000313" key="9">
    <source>
        <dbReference type="EMBL" id="TDR44063.1"/>
    </source>
</evidence>
<evidence type="ECO:0000256" key="2">
    <source>
        <dbReference type="ARBA" id="ARBA00022723"/>
    </source>
</evidence>
<comment type="caution">
    <text evidence="9">The sequence shown here is derived from an EMBL/GenBank/DDBJ whole genome shotgun (WGS) entry which is preliminary data.</text>
</comment>
<comment type="similarity">
    <text evidence="6">Belongs to the peptidase M48 family.</text>
</comment>
<evidence type="ECO:0000256" key="4">
    <source>
        <dbReference type="ARBA" id="ARBA00022833"/>
    </source>
</evidence>
<dbReference type="Pfam" id="PF01435">
    <property type="entry name" value="Peptidase_M48"/>
    <property type="match status" value="1"/>
</dbReference>
<proteinExistence type="inferred from homology"/>
<keyword evidence="1 6" id="KW-0645">Protease</keyword>
<keyword evidence="7" id="KW-1133">Transmembrane helix</keyword>
<dbReference type="GO" id="GO:0004222">
    <property type="term" value="F:metalloendopeptidase activity"/>
    <property type="evidence" value="ECO:0007669"/>
    <property type="project" value="InterPro"/>
</dbReference>
<dbReference type="GO" id="GO:0051603">
    <property type="term" value="P:proteolysis involved in protein catabolic process"/>
    <property type="evidence" value="ECO:0007669"/>
    <property type="project" value="TreeGrafter"/>
</dbReference>
<dbReference type="PANTHER" id="PTHR22726">
    <property type="entry name" value="METALLOENDOPEPTIDASE OMA1"/>
    <property type="match status" value="1"/>
</dbReference>
<evidence type="ECO:0000313" key="10">
    <source>
        <dbReference type="Proteomes" id="UP000295293"/>
    </source>
</evidence>
<keyword evidence="5 6" id="KW-0482">Metalloprotease</keyword>
<dbReference type="GO" id="GO:0016020">
    <property type="term" value="C:membrane"/>
    <property type="evidence" value="ECO:0007669"/>
    <property type="project" value="TreeGrafter"/>
</dbReference>
<dbReference type="RefSeq" id="WP_133818802.1">
    <property type="nucleotide sequence ID" value="NZ_SNZH01000006.1"/>
</dbReference>
<feature type="domain" description="Peptidase M48" evidence="8">
    <location>
        <begin position="80"/>
        <end position="255"/>
    </location>
</feature>
<keyword evidence="10" id="KW-1185">Reference proteome</keyword>
<keyword evidence="2" id="KW-0479">Metal-binding</keyword>
<keyword evidence="3 6" id="KW-0378">Hydrolase</keyword>
<keyword evidence="7" id="KW-0812">Transmembrane</keyword>
<protein>
    <submittedName>
        <fullName evidence="9">Peptidase M48-like protein</fullName>
    </submittedName>
</protein>
<comment type="cofactor">
    <cofactor evidence="6">
        <name>Zn(2+)</name>
        <dbReference type="ChEBI" id="CHEBI:29105"/>
    </cofactor>
    <text evidence="6">Binds 1 zinc ion per subunit.</text>
</comment>
<evidence type="ECO:0000256" key="6">
    <source>
        <dbReference type="RuleBase" id="RU003983"/>
    </source>
</evidence>
<dbReference type="Proteomes" id="UP000295293">
    <property type="component" value="Unassembled WGS sequence"/>
</dbReference>
<feature type="transmembrane region" description="Helical" evidence="7">
    <location>
        <begin position="26"/>
        <end position="49"/>
    </location>
</feature>
<dbReference type="OrthoDB" id="9810445at2"/>
<gene>
    <name evidence="9" type="ORF">DFR29_106210</name>
</gene>
<name>A0A4R6YZ02_9GAMM</name>
<evidence type="ECO:0000256" key="3">
    <source>
        <dbReference type="ARBA" id="ARBA00022801"/>
    </source>
</evidence>
<keyword evidence="7" id="KW-0472">Membrane</keyword>
<evidence type="ECO:0000256" key="1">
    <source>
        <dbReference type="ARBA" id="ARBA00022670"/>
    </source>
</evidence>
<dbReference type="AlphaFoldDB" id="A0A4R6YZ02"/>
<dbReference type="InterPro" id="IPR051156">
    <property type="entry name" value="Mito/Outer_Membr_Metalloprot"/>
</dbReference>
<dbReference type="InterPro" id="IPR001915">
    <property type="entry name" value="Peptidase_M48"/>
</dbReference>
<accession>A0A4R6YZ02</accession>
<evidence type="ECO:0000256" key="7">
    <source>
        <dbReference type="SAM" id="Phobius"/>
    </source>
</evidence>